<feature type="transmembrane region" description="Helical" evidence="10">
    <location>
        <begin position="252"/>
        <end position="272"/>
    </location>
</feature>
<gene>
    <name evidence="12" type="primary">LOC117232640</name>
</gene>
<evidence type="ECO:0000256" key="1">
    <source>
        <dbReference type="ARBA" id="ARBA00004141"/>
    </source>
</evidence>
<keyword evidence="3 10" id="KW-0808">Transferase</keyword>
<evidence type="ECO:0000313" key="12">
    <source>
        <dbReference type="RefSeq" id="XP_033348040.1"/>
    </source>
</evidence>
<evidence type="ECO:0000313" key="11">
    <source>
        <dbReference type="Proteomes" id="UP000504631"/>
    </source>
</evidence>
<keyword evidence="2 10" id="KW-0444">Lipid biosynthesis</keyword>
<dbReference type="GO" id="GO:0019367">
    <property type="term" value="P:fatty acid elongation, saturated fatty acid"/>
    <property type="evidence" value="ECO:0007669"/>
    <property type="project" value="TreeGrafter"/>
</dbReference>
<comment type="similarity">
    <text evidence="10">Belongs to the ELO family.</text>
</comment>
<keyword evidence="9 10" id="KW-0275">Fatty acid biosynthesis</keyword>
<evidence type="ECO:0000256" key="9">
    <source>
        <dbReference type="ARBA" id="ARBA00023160"/>
    </source>
</evidence>
<feature type="transmembrane region" description="Helical" evidence="10">
    <location>
        <begin position="114"/>
        <end position="132"/>
    </location>
</feature>
<sequence>MNLDSRLPPRKTVLTSIVSHYSNRSVTRMSVDIFKLDGQDGKALPIHVPQKVGFLETYRYIMEDAADSRVADWFLMGSPFPLLGIIFLYLLFVLRFGPLFMKNRKPYNLNKFMICYNISMAIASATVFYGLLTSGFTTKFSLGCETHVISNDPDSYRTARWVWRLLMLKVLELSDTVIFILRKKYNQASFLHVYHHTSTAFLSWIACKFVPGGMWTFTIMPNCIVHVIMYTYYLLACLGPQVQKRIAPWKQYITGLQMLQFIIMICHMFQTLLPTCEPNRKPIAYIYMSQILVMFCMFCDYYKKSYLRKKTE</sequence>
<dbReference type="PANTHER" id="PTHR11157">
    <property type="entry name" value="FATTY ACID ACYL TRANSFERASE-RELATED"/>
    <property type="match status" value="1"/>
</dbReference>
<evidence type="ECO:0000256" key="3">
    <source>
        <dbReference type="ARBA" id="ARBA00022679"/>
    </source>
</evidence>
<keyword evidence="7 10" id="KW-0443">Lipid metabolism</keyword>
<name>A0A6J3K5Y2_9HYME</name>
<protein>
    <recommendedName>
        <fullName evidence="10">Elongation of very long chain fatty acids protein</fullName>
        <ecNumber evidence="10">2.3.1.199</ecNumber>
    </recommendedName>
    <alternativeName>
        <fullName evidence="10">Very-long-chain 3-oxoacyl-CoA synthase</fullName>
    </alternativeName>
</protein>
<dbReference type="GO" id="GO:0042761">
    <property type="term" value="P:very long-chain fatty acid biosynthetic process"/>
    <property type="evidence" value="ECO:0007669"/>
    <property type="project" value="TreeGrafter"/>
</dbReference>
<dbReference type="RefSeq" id="XP_033348040.1">
    <property type="nucleotide sequence ID" value="XM_033492149.1"/>
</dbReference>
<feature type="transmembrane region" description="Helical" evidence="10">
    <location>
        <begin position="217"/>
        <end position="240"/>
    </location>
</feature>
<feature type="transmembrane region" description="Helical" evidence="10">
    <location>
        <begin position="284"/>
        <end position="302"/>
    </location>
</feature>
<dbReference type="GeneID" id="117232640"/>
<evidence type="ECO:0000256" key="2">
    <source>
        <dbReference type="ARBA" id="ARBA00022516"/>
    </source>
</evidence>
<dbReference type="InterPro" id="IPR002076">
    <property type="entry name" value="ELO_fam"/>
</dbReference>
<keyword evidence="8 10" id="KW-0472">Membrane</keyword>
<organism evidence="11 12">
    <name type="scientific">Bombus vosnesenskii</name>
    <dbReference type="NCBI Taxonomy" id="207650"/>
    <lineage>
        <taxon>Eukaryota</taxon>
        <taxon>Metazoa</taxon>
        <taxon>Ecdysozoa</taxon>
        <taxon>Arthropoda</taxon>
        <taxon>Hexapoda</taxon>
        <taxon>Insecta</taxon>
        <taxon>Pterygota</taxon>
        <taxon>Neoptera</taxon>
        <taxon>Endopterygota</taxon>
        <taxon>Hymenoptera</taxon>
        <taxon>Apocrita</taxon>
        <taxon>Aculeata</taxon>
        <taxon>Apoidea</taxon>
        <taxon>Anthophila</taxon>
        <taxon>Apidae</taxon>
        <taxon>Bombus</taxon>
        <taxon>Pyrobombus</taxon>
    </lineage>
</organism>
<dbReference type="KEGG" id="bvk:117232640"/>
<feature type="transmembrane region" description="Helical" evidence="10">
    <location>
        <begin position="73"/>
        <end position="94"/>
    </location>
</feature>
<dbReference type="AlphaFoldDB" id="A0A6J3K5Y2"/>
<evidence type="ECO:0000256" key="8">
    <source>
        <dbReference type="ARBA" id="ARBA00023136"/>
    </source>
</evidence>
<comment type="catalytic activity">
    <reaction evidence="10">
        <text>a very-long-chain acyl-CoA + malonyl-CoA + H(+) = a very-long-chain 3-oxoacyl-CoA + CO2 + CoA</text>
        <dbReference type="Rhea" id="RHEA:32727"/>
        <dbReference type="ChEBI" id="CHEBI:15378"/>
        <dbReference type="ChEBI" id="CHEBI:16526"/>
        <dbReference type="ChEBI" id="CHEBI:57287"/>
        <dbReference type="ChEBI" id="CHEBI:57384"/>
        <dbReference type="ChEBI" id="CHEBI:90725"/>
        <dbReference type="ChEBI" id="CHEBI:90736"/>
        <dbReference type="EC" id="2.3.1.199"/>
    </reaction>
</comment>
<keyword evidence="4 10" id="KW-0812">Transmembrane</keyword>
<keyword evidence="11" id="KW-1185">Reference proteome</keyword>
<keyword evidence="5 10" id="KW-0276">Fatty acid metabolism</keyword>
<dbReference type="Pfam" id="PF01151">
    <property type="entry name" value="ELO"/>
    <property type="match status" value="1"/>
</dbReference>
<evidence type="ECO:0000256" key="6">
    <source>
        <dbReference type="ARBA" id="ARBA00022989"/>
    </source>
</evidence>
<dbReference type="GO" id="GO:0034626">
    <property type="term" value="P:fatty acid elongation, polyunsaturated fatty acid"/>
    <property type="evidence" value="ECO:0007669"/>
    <property type="project" value="TreeGrafter"/>
</dbReference>
<dbReference type="Proteomes" id="UP000504631">
    <property type="component" value="Unplaced"/>
</dbReference>
<reference evidence="12" key="1">
    <citation type="submission" date="2025-08" db="UniProtKB">
        <authorList>
            <consortium name="RefSeq"/>
        </authorList>
    </citation>
    <scope>IDENTIFICATION</scope>
    <source>
        <tissue evidence="12">Muscle</tissue>
    </source>
</reference>
<proteinExistence type="inferred from homology"/>
<dbReference type="GO" id="GO:0009922">
    <property type="term" value="F:fatty acid elongase activity"/>
    <property type="evidence" value="ECO:0007669"/>
    <property type="project" value="UniProtKB-EC"/>
</dbReference>
<evidence type="ECO:0000256" key="5">
    <source>
        <dbReference type="ARBA" id="ARBA00022832"/>
    </source>
</evidence>
<dbReference type="EC" id="2.3.1.199" evidence="10"/>
<accession>A0A6J3K5Y2</accession>
<dbReference type="GO" id="GO:0034625">
    <property type="term" value="P:fatty acid elongation, monounsaturated fatty acid"/>
    <property type="evidence" value="ECO:0007669"/>
    <property type="project" value="TreeGrafter"/>
</dbReference>
<dbReference type="GO" id="GO:0030148">
    <property type="term" value="P:sphingolipid biosynthetic process"/>
    <property type="evidence" value="ECO:0007669"/>
    <property type="project" value="TreeGrafter"/>
</dbReference>
<dbReference type="GO" id="GO:0005789">
    <property type="term" value="C:endoplasmic reticulum membrane"/>
    <property type="evidence" value="ECO:0007669"/>
    <property type="project" value="TreeGrafter"/>
</dbReference>
<comment type="subcellular location">
    <subcellularLocation>
        <location evidence="1">Membrane</location>
        <topology evidence="1">Multi-pass membrane protein</topology>
    </subcellularLocation>
</comment>
<evidence type="ECO:0000256" key="7">
    <source>
        <dbReference type="ARBA" id="ARBA00023098"/>
    </source>
</evidence>
<keyword evidence="6 10" id="KW-1133">Transmembrane helix</keyword>
<dbReference type="PANTHER" id="PTHR11157:SF113">
    <property type="entry name" value="ELONGATION OF VERY LONG CHAIN FATTY ACIDS PROTEIN"/>
    <property type="match status" value="1"/>
</dbReference>
<evidence type="ECO:0000256" key="10">
    <source>
        <dbReference type="RuleBase" id="RU361115"/>
    </source>
</evidence>
<evidence type="ECO:0000256" key="4">
    <source>
        <dbReference type="ARBA" id="ARBA00022692"/>
    </source>
</evidence>